<dbReference type="SUPFAM" id="SSF51905">
    <property type="entry name" value="FAD/NAD(P)-binding domain"/>
    <property type="match status" value="1"/>
</dbReference>
<keyword evidence="1" id="KW-0560">Oxidoreductase</keyword>
<dbReference type="Gene3D" id="3.50.50.60">
    <property type="entry name" value="FAD/NAD(P)-binding domain"/>
    <property type="match status" value="1"/>
</dbReference>
<name>A0A512D8F6_9CELL</name>
<reference evidence="2 3" key="1">
    <citation type="submission" date="2019-07" db="EMBL/GenBank/DDBJ databases">
        <title>Whole genome shotgun sequence of Cellulomonas aerilata NBRC 106308.</title>
        <authorList>
            <person name="Hosoyama A."/>
            <person name="Uohara A."/>
            <person name="Ohji S."/>
            <person name="Ichikawa N."/>
        </authorList>
    </citation>
    <scope>NUCLEOTIDE SEQUENCE [LARGE SCALE GENOMIC DNA]</scope>
    <source>
        <strain evidence="2 3">NBRC 106308</strain>
    </source>
</reference>
<proteinExistence type="predicted"/>
<dbReference type="GO" id="GO:0004497">
    <property type="term" value="F:monooxygenase activity"/>
    <property type="evidence" value="ECO:0007669"/>
    <property type="project" value="TreeGrafter"/>
</dbReference>
<dbReference type="EMBL" id="BJYY01000001">
    <property type="protein sequence ID" value="GEO32560.1"/>
    <property type="molecule type" value="Genomic_DNA"/>
</dbReference>
<dbReference type="PANTHER" id="PTHR43539:SF78">
    <property type="entry name" value="FLAVIN-CONTAINING MONOOXYGENASE"/>
    <property type="match status" value="1"/>
</dbReference>
<dbReference type="Pfam" id="PF13738">
    <property type="entry name" value="Pyr_redox_3"/>
    <property type="match status" value="1"/>
</dbReference>
<dbReference type="GO" id="GO:0050660">
    <property type="term" value="F:flavin adenine dinucleotide binding"/>
    <property type="evidence" value="ECO:0007669"/>
    <property type="project" value="TreeGrafter"/>
</dbReference>
<dbReference type="PRINTS" id="PR00411">
    <property type="entry name" value="PNDRDTASEI"/>
</dbReference>
<dbReference type="AlphaFoldDB" id="A0A512D8F6"/>
<accession>A0A512D8F6</accession>
<sequence>MARSTTSTASTVATAPAAVAGAGTPAPLPVAVIGAGPIGLAAAAHLADRGLPFVVLEAGTAVGAAVRQWAHVRTFTPWRYVVDPTAAVLLAPTGWSVPSTPVPPTGAEIVRHYLEPLAGLLGDRVLLGHRVVAVARDGMDKSRSVGRERRPFVLRVQDGAGVVREVRARAVVDASGTWDHPNPLGASGLPATGEADVADLLTGPLPDVLGTDRARFAGRTTLVVGAGHSAASTLLALGRLAEEAAGTRILWAIRAADPGRVYGGGAGDELPARGRLGTDLRGLVGSGVVELVTGFATTELVRQGDTVTVVGTTDAGPVRLAGVHQVVAATGFRPDLTVLAELRLDLDPGLEAPRTLGPLIDPAFHSCGTVPPHGHRDLAHPEPGFYVVGMKSYGRAPTFLLTTGNEQVRSVVAALAGDLAAADDVRLVLPQTGVCSVDASGRDTAASGGCCGAPSGVDTPAVPVGAHRLLPVGVPARGFASGLPGGGRVAELVLDVAARTPGPADDRAGCCAP</sequence>
<dbReference type="RefSeq" id="WP_146898850.1">
    <property type="nucleotide sequence ID" value="NZ_BAAARM010000001.1"/>
</dbReference>
<comment type="caution">
    <text evidence="2">The sequence shown here is derived from an EMBL/GenBank/DDBJ whole genome shotgun (WGS) entry which is preliminary data.</text>
</comment>
<evidence type="ECO:0000256" key="1">
    <source>
        <dbReference type="ARBA" id="ARBA00023002"/>
    </source>
</evidence>
<organism evidence="2 3">
    <name type="scientific">Cellulomonas aerilata</name>
    <dbReference type="NCBI Taxonomy" id="515326"/>
    <lineage>
        <taxon>Bacteria</taxon>
        <taxon>Bacillati</taxon>
        <taxon>Actinomycetota</taxon>
        <taxon>Actinomycetes</taxon>
        <taxon>Micrococcales</taxon>
        <taxon>Cellulomonadaceae</taxon>
        <taxon>Cellulomonas</taxon>
    </lineage>
</organism>
<gene>
    <name evidence="2" type="ORF">CAE01nite_02850</name>
</gene>
<dbReference type="InterPro" id="IPR050982">
    <property type="entry name" value="Auxin_biosynth/cation_transpt"/>
</dbReference>
<evidence type="ECO:0000313" key="3">
    <source>
        <dbReference type="Proteomes" id="UP000321181"/>
    </source>
</evidence>
<dbReference type="InterPro" id="IPR036188">
    <property type="entry name" value="FAD/NAD-bd_sf"/>
</dbReference>
<protein>
    <submittedName>
        <fullName evidence="2">Flavoprotein</fullName>
    </submittedName>
</protein>
<dbReference type="OrthoDB" id="7279140at2"/>
<dbReference type="PRINTS" id="PR00368">
    <property type="entry name" value="FADPNR"/>
</dbReference>
<keyword evidence="3" id="KW-1185">Reference proteome</keyword>
<dbReference type="PANTHER" id="PTHR43539">
    <property type="entry name" value="FLAVIN-BINDING MONOOXYGENASE-LIKE PROTEIN (AFU_ORTHOLOGUE AFUA_4G09220)"/>
    <property type="match status" value="1"/>
</dbReference>
<dbReference type="Proteomes" id="UP000321181">
    <property type="component" value="Unassembled WGS sequence"/>
</dbReference>
<evidence type="ECO:0000313" key="2">
    <source>
        <dbReference type="EMBL" id="GEO32560.1"/>
    </source>
</evidence>